<dbReference type="Proteomes" id="UP000011514">
    <property type="component" value="Unassembled WGS sequence"/>
</dbReference>
<evidence type="ECO:0000313" key="3">
    <source>
        <dbReference type="Proteomes" id="UP000011514"/>
    </source>
</evidence>
<comment type="caution">
    <text evidence="2">The sequence shown here is derived from an EMBL/GenBank/DDBJ whole genome shotgun (WGS) entry which is preliminary data.</text>
</comment>
<organism evidence="2 3">
    <name type="scientific">Halorubrum saccharovorum DSM 1137</name>
    <dbReference type="NCBI Taxonomy" id="1227484"/>
    <lineage>
        <taxon>Archaea</taxon>
        <taxon>Methanobacteriati</taxon>
        <taxon>Methanobacteriota</taxon>
        <taxon>Stenosarchaea group</taxon>
        <taxon>Halobacteria</taxon>
        <taxon>Halobacteriales</taxon>
        <taxon>Haloferacaceae</taxon>
        <taxon>Halorubrum</taxon>
    </lineage>
</organism>
<gene>
    <name evidence="2" type="ORF">C471_03408</name>
</gene>
<name>M0E5Z8_9EURY</name>
<evidence type="ECO:0000256" key="1">
    <source>
        <dbReference type="SAM" id="Phobius"/>
    </source>
</evidence>
<dbReference type="eggNOG" id="arCOG04524">
    <property type="taxonomic scope" value="Archaea"/>
</dbReference>
<dbReference type="InterPro" id="IPR055898">
    <property type="entry name" value="DUF7475"/>
</dbReference>
<feature type="transmembrane region" description="Helical" evidence="1">
    <location>
        <begin position="72"/>
        <end position="91"/>
    </location>
</feature>
<dbReference type="OrthoDB" id="330759at2157"/>
<protein>
    <recommendedName>
        <fullName evidence="4">Integral membrane protein</fullName>
    </recommendedName>
</protein>
<feature type="transmembrane region" description="Helical" evidence="1">
    <location>
        <begin position="97"/>
        <end position="118"/>
    </location>
</feature>
<keyword evidence="1" id="KW-1133">Transmembrane helix</keyword>
<keyword evidence="3" id="KW-1185">Reference proteome</keyword>
<feature type="transmembrane region" description="Helical" evidence="1">
    <location>
        <begin position="21"/>
        <end position="42"/>
    </location>
</feature>
<sequence length="122" mass="12701">MSTDTATQSRVETGSLSTLHLVGVALAAVSGVLHLYLAALFVPSPMGLSFAVAGVGFLAGCAAVVANYRRALVYLLGIPFTLGQVVVWYVVNAPDFSALGYVDKAAQVGLVAVLVVLYRRES</sequence>
<proteinExistence type="predicted"/>
<evidence type="ECO:0008006" key="4">
    <source>
        <dbReference type="Google" id="ProtNLM"/>
    </source>
</evidence>
<feature type="transmembrane region" description="Helical" evidence="1">
    <location>
        <begin position="48"/>
        <end position="65"/>
    </location>
</feature>
<dbReference type="Pfam" id="PF24287">
    <property type="entry name" value="DUF7475"/>
    <property type="match status" value="1"/>
</dbReference>
<reference evidence="2 3" key="1">
    <citation type="journal article" date="2014" name="PLoS Genet.">
        <title>Phylogenetically driven sequencing of extremely halophilic archaea reveals strategies for static and dynamic osmo-response.</title>
        <authorList>
            <person name="Becker E.A."/>
            <person name="Seitzer P.M."/>
            <person name="Tritt A."/>
            <person name="Larsen D."/>
            <person name="Krusor M."/>
            <person name="Yao A.I."/>
            <person name="Wu D."/>
            <person name="Madern D."/>
            <person name="Eisen J.A."/>
            <person name="Darling A.E."/>
            <person name="Facciotti M.T."/>
        </authorList>
    </citation>
    <scope>NUCLEOTIDE SEQUENCE [LARGE SCALE GENOMIC DNA]</scope>
    <source>
        <strain evidence="2 3">DSM 1137</strain>
    </source>
</reference>
<dbReference type="EMBL" id="AOJE01000011">
    <property type="protein sequence ID" value="ELZ42473.1"/>
    <property type="molecule type" value="Genomic_DNA"/>
</dbReference>
<accession>M0E5Z8</accession>
<dbReference type="AlphaFoldDB" id="M0E5Z8"/>
<keyword evidence="1" id="KW-0812">Transmembrane</keyword>
<evidence type="ECO:0000313" key="2">
    <source>
        <dbReference type="EMBL" id="ELZ42473.1"/>
    </source>
</evidence>
<dbReference type="RefSeq" id="WP_004046592.1">
    <property type="nucleotide sequence ID" value="NZ_AOJE01000011.1"/>
</dbReference>
<dbReference type="STRING" id="1227484.C471_03408"/>
<dbReference type="PATRIC" id="fig|1227484.4.peg.696"/>
<keyword evidence="1" id="KW-0472">Membrane</keyword>